<organism evidence="2 3">
    <name type="scientific">Undibacterium umbellatum</name>
    <dbReference type="NCBI Taxonomy" id="2762300"/>
    <lineage>
        <taxon>Bacteria</taxon>
        <taxon>Pseudomonadati</taxon>
        <taxon>Pseudomonadota</taxon>
        <taxon>Betaproteobacteria</taxon>
        <taxon>Burkholderiales</taxon>
        <taxon>Oxalobacteraceae</taxon>
        <taxon>Undibacterium</taxon>
    </lineage>
</organism>
<dbReference type="CDD" id="cd02619">
    <property type="entry name" value="Peptidase_C1"/>
    <property type="match status" value="1"/>
</dbReference>
<dbReference type="InterPro" id="IPR038765">
    <property type="entry name" value="Papain-like_cys_pep_sf"/>
</dbReference>
<sequence length="732" mass="80510">MPTQTIPFNGSELALDARPDRLDIRDRMYTPRVRNLPIAYPEPDFVKKQLANYIKSNMVLNQGKDGACTGFGLAAVINYLFWLRDSSSKESSPRMIYHLAQLYDEWAGEDYVGSSCRGALKGWHKHGVCSRELWPYTVDKNDKVPDFEAPKPGWEKDALSRALGVYYRIDKESITDMQAAIVEIGAIYVSCKVHRGWGEVSPAKTASFSKLDQLPIVNFSEIKAGGHAFALLGYTDQGFVVQNSWGRDWGLHGFAILTYDDWLVNGSDAWTVSLGVPVRQVDAVNRTRAEKLLAPQADIPPSAAFKASGSALIPNSASASSKAGQPALSMDQAYSLTVVMGNDGGLIQRLLEVANAAATVDKVLLQAPQEWFKQQGNTKVLKLALYAHGGLNSEDDSLKRIAAMAPYFLANGIYPVFITWKTGLSETLGDILTDKLKDHLPAFVLSRGWLQQLKNATVDVMDRTVESMAASLGGKAQWMQMKQNAALAIEDDNPPRGLLAIADRLKDLNKALGKGKLEIHLIGHSAGSIVHGHLLNLLTTRKLTVSTCSLYAPACSLEFAENTYRPAMENDILARENFHIHLLSDARERDDNVAGIYRKSLLYLVARAFETRHKTPLLGMAASLDAAYFIGKKTRDGQWNEATIATLKSWNNFYWGKDLPSDFAENGAGLTADQKANLHIINDTHISNGKELIRVAHGTFDNDVAVISQTLARVLGMESADALPVTVENLEY</sequence>
<feature type="domain" description="Peptidase C1A papain C-terminal" evidence="1">
    <location>
        <begin position="58"/>
        <end position="257"/>
    </location>
</feature>
<dbReference type="EMBL" id="JACOFX010000015">
    <property type="protein sequence ID" value="MBC3910317.1"/>
    <property type="molecule type" value="Genomic_DNA"/>
</dbReference>
<name>A0ABR6ZF00_9BURK</name>
<dbReference type="InterPro" id="IPR000668">
    <property type="entry name" value="Peptidase_C1A_C"/>
</dbReference>
<protein>
    <submittedName>
        <fullName evidence="2">C1 family peptidase</fullName>
    </submittedName>
</protein>
<evidence type="ECO:0000313" key="3">
    <source>
        <dbReference type="Proteomes" id="UP000646911"/>
    </source>
</evidence>
<keyword evidence="3" id="KW-1185">Reference proteome</keyword>
<dbReference type="Proteomes" id="UP000646911">
    <property type="component" value="Unassembled WGS sequence"/>
</dbReference>
<accession>A0ABR6ZF00</accession>
<dbReference type="Pfam" id="PF00112">
    <property type="entry name" value="Peptidase_C1"/>
    <property type="match status" value="1"/>
</dbReference>
<dbReference type="InterPro" id="IPR029058">
    <property type="entry name" value="AB_hydrolase_fold"/>
</dbReference>
<dbReference type="RefSeq" id="WP_186955822.1">
    <property type="nucleotide sequence ID" value="NZ_JACOFX010000015.1"/>
</dbReference>
<gene>
    <name evidence="2" type="ORF">H8L47_22385</name>
</gene>
<reference evidence="2 3" key="1">
    <citation type="submission" date="2020-08" db="EMBL/GenBank/DDBJ databases">
        <title>Novel species isolated from subtropical streams in China.</title>
        <authorList>
            <person name="Lu H."/>
        </authorList>
    </citation>
    <scope>NUCLEOTIDE SEQUENCE [LARGE SCALE GENOMIC DNA]</scope>
    <source>
        <strain evidence="2 3">NL8W</strain>
    </source>
</reference>
<proteinExistence type="predicted"/>
<dbReference type="Gene3D" id="3.90.70.10">
    <property type="entry name" value="Cysteine proteinases"/>
    <property type="match status" value="1"/>
</dbReference>
<dbReference type="SUPFAM" id="SSF53474">
    <property type="entry name" value="alpha/beta-Hydrolases"/>
    <property type="match status" value="1"/>
</dbReference>
<comment type="caution">
    <text evidence="2">The sequence shown here is derived from an EMBL/GenBank/DDBJ whole genome shotgun (WGS) entry which is preliminary data.</text>
</comment>
<evidence type="ECO:0000313" key="2">
    <source>
        <dbReference type="EMBL" id="MBC3910317.1"/>
    </source>
</evidence>
<evidence type="ECO:0000259" key="1">
    <source>
        <dbReference type="Pfam" id="PF00112"/>
    </source>
</evidence>
<dbReference type="SUPFAM" id="SSF54001">
    <property type="entry name" value="Cysteine proteinases"/>
    <property type="match status" value="1"/>
</dbReference>